<evidence type="ECO:0000313" key="2">
    <source>
        <dbReference type="Proteomes" id="UP000814140"/>
    </source>
</evidence>
<gene>
    <name evidence="1" type="ORF">BV25DRAFT_1819963</name>
</gene>
<dbReference type="Proteomes" id="UP000814140">
    <property type="component" value="Unassembled WGS sequence"/>
</dbReference>
<accession>A0ACB8TEJ8</accession>
<dbReference type="EMBL" id="MU277191">
    <property type="protein sequence ID" value="KAI0066847.1"/>
    <property type="molecule type" value="Genomic_DNA"/>
</dbReference>
<evidence type="ECO:0000313" key="1">
    <source>
        <dbReference type="EMBL" id="KAI0066847.1"/>
    </source>
</evidence>
<sequence>MVRNEHLFNQDLWAGPMDTLDVHIPTRVLRSKSSKSLKESFNAIWENALNNIKNFTSMRELAKTGSFTHVPRASPWSLQVLRTRSTADAAWVAPLRATLLDTYTRAYTALAAGDAKTLKRLTLPEFAAAARAALPAPPGAKGPLTYKWRLHKLTAPAQIVSIRAVTAHYGLTEPITGNRLLVNALVRIESEQTLHVYDRTGALVRGVGQTAPRRVVEYLVFEKRMWYEKPWIIRERMYETS</sequence>
<name>A0ACB8TEJ8_9AGAM</name>
<reference evidence="1" key="2">
    <citation type="journal article" date="2022" name="New Phytol.">
        <title>Evolutionary transition to the ectomycorrhizal habit in the genomes of a hyperdiverse lineage of mushroom-forming fungi.</title>
        <authorList>
            <person name="Looney B."/>
            <person name="Miyauchi S."/>
            <person name="Morin E."/>
            <person name="Drula E."/>
            <person name="Courty P.E."/>
            <person name="Kohler A."/>
            <person name="Kuo A."/>
            <person name="LaButti K."/>
            <person name="Pangilinan J."/>
            <person name="Lipzen A."/>
            <person name="Riley R."/>
            <person name="Andreopoulos W."/>
            <person name="He G."/>
            <person name="Johnson J."/>
            <person name="Nolan M."/>
            <person name="Tritt A."/>
            <person name="Barry K.W."/>
            <person name="Grigoriev I.V."/>
            <person name="Nagy L.G."/>
            <person name="Hibbett D."/>
            <person name="Henrissat B."/>
            <person name="Matheny P.B."/>
            <person name="Labbe J."/>
            <person name="Martin F.M."/>
        </authorList>
    </citation>
    <scope>NUCLEOTIDE SEQUENCE</scope>
    <source>
        <strain evidence="1">HHB10654</strain>
    </source>
</reference>
<organism evidence="1 2">
    <name type="scientific">Artomyces pyxidatus</name>
    <dbReference type="NCBI Taxonomy" id="48021"/>
    <lineage>
        <taxon>Eukaryota</taxon>
        <taxon>Fungi</taxon>
        <taxon>Dikarya</taxon>
        <taxon>Basidiomycota</taxon>
        <taxon>Agaricomycotina</taxon>
        <taxon>Agaricomycetes</taxon>
        <taxon>Russulales</taxon>
        <taxon>Auriscalpiaceae</taxon>
        <taxon>Artomyces</taxon>
    </lineage>
</organism>
<proteinExistence type="predicted"/>
<comment type="caution">
    <text evidence="1">The sequence shown here is derived from an EMBL/GenBank/DDBJ whole genome shotgun (WGS) entry which is preliminary data.</text>
</comment>
<reference evidence="1" key="1">
    <citation type="submission" date="2021-03" db="EMBL/GenBank/DDBJ databases">
        <authorList>
            <consortium name="DOE Joint Genome Institute"/>
            <person name="Ahrendt S."/>
            <person name="Looney B.P."/>
            <person name="Miyauchi S."/>
            <person name="Morin E."/>
            <person name="Drula E."/>
            <person name="Courty P.E."/>
            <person name="Chicoki N."/>
            <person name="Fauchery L."/>
            <person name="Kohler A."/>
            <person name="Kuo A."/>
            <person name="Labutti K."/>
            <person name="Pangilinan J."/>
            <person name="Lipzen A."/>
            <person name="Riley R."/>
            <person name="Andreopoulos W."/>
            <person name="He G."/>
            <person name="Johnson J."/>
            <person name="Barry K.W."/>
            <person name="Grigoriev I.V."/>
            <person name="Nagy L."/>
            <person name="Hibbett D."/>
            <person name="Henrissat B."/>
            <person name="Matheny P.B."/>
            <person name="Labbe J."/>
            <person name="Martin F."/>
        </authorList>
    </citation>
    <scope>NUCLEOTIDE SEQUENCE</scope>
    <source>
        <strain evidence="1">HHB10654</strain>
    </source>
</reference>
<protein>
    <submittedName>
        <fullName evidence="1">Uncharacterized protein</fullName>
    </submittedName>
</protein>
<keyword evidence="2" id="KW-1185">Reference proteome</keyword>